<feature type="binding site" evidence="9">
    <location>
        <begin position="123"/>
        <end position="129"/>
    </location>
    <ligand>
        <name>ATP</name>
        <dbReference type="ChEBI" id="CHEBI:30616"/>
    </ligand>
</feature>
<evidence type="ECO:0000256" key="3">
    <source>
        <dbReference type="ARBA" id="ARBA00022695"/>
    </source>
</evidence>
<feature type="binding site" evidence="9">
    <location>
        <position position="73"/>
    </location>
    <ligand>
        <name>substrate</name>
    </ligand>
</feature>
<dbReference type="EC" id="2.7.7.3" evidence="9"/>
<keyword evidence="3 9" id="KW-0548">Nucleotidyltransferase</keyword>
<dbReference type="HAMAP" id="MF_00151">
    <property type="entry name" value="PPAT_bact"/>
    <property type="match status" value="1"/>
</dbReference>
<keyword evidence="5 9" id="KW-0067">ATP-binding</keyword>
<comment type="catalytic activity">
    <reaction evidence="8 9">
        <text>(R)-4'-phosphopantetheine + ATP + H(+) = 3'-dephospho-CoA + diphosphate</text>
        <dbReference type="Rhea" id="RHEA:19801"/>
        <dbReference type="ChEBI" id="CHEBI:15378"/>
        <dbReference type="ChEBI" id="CHEBI:30616"/>
        <dbReference type="ChEBI" id="CHEBI:33019"/>
        <dbReference type="ChEBI" id="CHEBI:57328"/>
        <dbReference type="ChEBI" id="CHEBI:61723"/>
        <dbReference type="EC" id="2.7.7.3"/>
    </reaction>
</comment>
<dbReference type="CDD" id="cd02163">
    <property type="entry name" value="PPAT"/>
    <property type="match status" value="1"/>
</dbReference>
<dbReference type="GeneID" id="74913779"/>
<dbReference type="GO" id="GO:0015937">
    <property type="term" value="P:coenzyme A biosynthetic process"/>
    <property type="evidence" value="ECO:0007669"/>
    <property type="project" value="UniProtKB-UniRule"/>
</dbReference>
<sequence>MKKAIYPGSFDPITNGHLNIINRATQIFDEIVVAIGDNASKNGLFTPQERKRMIEACLSDYSNVTVKIYSNLTVDFLKQEHANILIRGIRDTKDFENEQEIASLNQMLDPQIETVLLFANHDYELISSSMVKEINHFGGDTSKFVPRVVSKALKEKRNQ</sequence>
<dbReference type="PATRIC" id="fig|1614.7.peg.1062"/>
<evidence type="ECO:0000256" key="1">
    <source>
        <dbReference type="ARBA" id="ARBA00022490"/>
    </source>
</evidence>
<accession>A0A0C1Q063</accession>
<comment type="similarity">
    <text evidence="9">Belongs to the bacterial CoaD family.</text>
</comment>
<evidence type="ECO:0000259" key="10">
    <source>
        <dbReference type="Pfam" id="PF01467"/>
    </source>
</evidence>
<feature type="binding site" evidence="9">
    <location>
        <begin position="88"/>
        <end position="90"/>
    </location>
    <ligand>
        <name>ATP</name>
        <dbReference type="ChEBI" id="CHEBI:30616"/>
    </ligand>
</feature>
<organism evidence="11 12">
    <name type="scientific">Fructilactobacillus fructivorans</name>
    <dbReference type="NCBI Taxonomy" id="1614"/>
    <lineage>
        <taxon>Bacteria</taxon>
        <taxon>Bacillati</taxon>
        <taxon>Bacillota</taxon>
        <taxon>Bacilli</taxon>
        <taxon>Lactobacillales</taxon>
        <taxon>Lactobacillaceae</taxon>
        <taxon>Fructilactobacillus</taxon>
    </lineage>
</organism>
<feature type="site" description="Transition state stabilizer" evidence="9">
    <location>
        <position position="17"/>
    </location>
</feature>
<dbReference type="EMBL" id="JOJZ01000021">
    <property type="protein sequence ID" value="KID41273.1"/>
    <property type="molecule type" value="Genomic_DNA"/>
</dbReference>
<comment type="subunit">
    <text evidence="9">Homohexamer.</text>
</comment>
<feature type="binding site" evidence="9">
    <location>
        <position position="87"/>
    </location>
    <ligand>
        <name>substrate</name>
    </ligand>
</feature>
<evidence type="ECO:0000256" key="5">
    <source>
        <dbReference type="ARBA" id="ARBA00022840"/>
    </source>
</evidence>
<dbReference type="OrthoDB" id="9806661at2"/>
<comment type="subcellular location">
    <subcellularLocation>
        <location evidence="9">Cytoplasm</location>
    </subcellularLocation>
</comment>
<keyword evidence="12" id="KW-1185">Reference proteome</keyword>
<reference evidence="11 12" key="1">
    <citation type="submission" date="2014-06" db="EMBL/GenBank/DDBJ databases">
        <title>Functional and comparative genomic analyses of the Drosophila gut microbiota identify candidate symbiosis factors.</title>
        <authorList>
            <person name="Newell P.D."/>
            <person name="Chaston J.M."/>
            <person name="Douglas A.E."/>
        </authorList>
    </citation>
    <scope>NUCLEOTIDE SEQUENCE [LARGE SCALE GENOMIC DNA]</scope>
    <source>
        <strain evidence="11 12">DmCS_002</strain>
    </source>
</reference>
<feature type="binding site" evidence="9">
    <location>
        <position position="98"/>
    </location>
    <ligand>
        <name>ATP</name>
        <dbReference type="ChEBI" id="CHEBI:30616"/>
    </ligand>
</feature>
<dbReference type="SUPFAM" id="SSF52374">
    <property type="entry name" value="Nucleotidylyl transferase"/>
    <property type="match status" value="1"/>
</dbReference>
<dbReference type="InterPro" id="IPR014729">
    <property type="entry name" value="Rossmann-like_a/b/a_fold"/>
</dbReference>
<dbReference type="GO" id="GO:0005524">
    <property type="term" value="F:ATP binding"/>
    <property type="evidence" value="ECO:0007669"/>
    <property type="project" value="UniProtKB-KW"/>
</dbReference>
<comment type="function">
    <text evidence="9">Reversibly transfers an adenylyl group from ATP to 4'-phosphopantetheine, yielding dephospho-CoA (dPCoA) and pyrophosphate.</text>
</comment>
<evidence type="ECO:0000256" key="2">
    <source>
        <dbReference type="ARBA" id="ARBA00022679"/>
    </source>
</evidence>
<keyword evidence="6 9" id="KW-0460">Magnesium</keyword>
<dbReference type="UniPathway" id="UPA00241">
    <property type="reaction ID" value="UER00355"/>
</dbReference>
<dbReference type="NCBIfam" id="TIGR01510">
    <property type="entry name" value="coaD_prev_kdtB"/>
    <property type="match status" value="1"/>
</dbReference>
<evidence type="ECO:0000256" key="4">
    <source>
        <dbReference type="ARBA" id="ARBA00022741"/>
    </source>
</evidence>
<name>A0A0C1Q063_9LACO</name>
<feature type="binding site" evidence="9">
    <location>
        <position position="41"/>
    </location>
    <ligand>
        <name>substrate</name>
    </ligand>
</feature>
<dbReference type="InterPro" id="IPR004821">
    <property type="entry name" value="Cyt_trans-like"/>
</dbReference>
<dbReference type="PANTHER" id="PTHR21342">
    <property type="entry name" value="PHOSPHOPANTETHEINE ADENYLYLTRANSFERASE"/>
    <property type="match status" value="1"/>
</dbReference>
<dbReference type="Proteomes" id="UP000031397">
    <property type="component" value="Unassembled WGS sequence"/>
</dbReference>
<dbReference type="AlphaFoldDB" id="A0A0C1Q063"/>
<feature type="domain" description="Cytidyltransferase-like" evidence="10">
    <location>
        <begin position="5"/>
        <end position="133"/>
    </location>
</feature>
<evidence type="ECO:0000313" key="12">
    <source>
        <dbReference type="Proteomes" id="UP000031397"/>
    </source>
</evidence>
<evidence type="ECO:0000256" key="6">
    <source>
        <dbReference type="ARBA" id="ARBA00022842"/>
    </source>
</evidence>
<evidence type="ECO:0000313" key="11">
    <source>
        <dbReference type="EMBL" id="KID41273.1"/>
    </source>
</evidence>
<keyword evidence="4 9" id="KW-0547">Nucleotide-binding</keyword>
<gene>
    <name evidence="9" type="primary">coaD</name>
    <name evidence="11" type="ORF">LfDm3_1118</name>
</gene>
<comment type="pathway">
    <text evidence="9">Cofactor biosynthesis; coenzyme A biosynthesis; CoA from (R)-pantothenate: step 4/5.</text>
</comment>
<dbReference type="PANTHER" id="PTHR21342:SF1">
    <property type="entry name" value="PHOSPHOPANTETHEINE ADENYLYLTRANSFERASE"/>
    <property type="match status" value="1"/>
</dbReference>
<dbReference type="RefSeq" id="WP_039144874.1">
    <property type="nucleotide sequence ID" value="NZ_JOJZ01000021.1"/>
</dbReference>
<feature type="binding site" evidence="9">
    <location>
        <position position="9"/>
    </location>
    <ligand>
        <name>substrate</name>
    </ligand>
</feature>
<feature type="binding site" evidence="9">
    <location>
        <position position="17"/>
    </location>
    <ligand>
        <name>ATP</name>
        <dbReference type="ChEBI" id="CHEBI:30616"/>
    </ligand>
</feature>
<dbReference type="Pfam" id="PF01467">
    <property type="entry name" value="CTP_transf_like"/>
    <property type="match status" value="1"/>
</dbReference>
<keyword evidence="2 9" id="KW-0808">Transferase</keyword>
<dbReference type="NCBIfam" id="TIGR00125">
    <property type="entry name" value="cyt_tran_rel"/>
    <property type="match status" value="1"/>
</dbReference>
<evidence type="ECO:0000256" key="9">
    <source>
        <dbReference type="HAMAP-Rule" id="MF_00151"/>
    </source>
</evidence>
<keyword evidence="1 9" id="KW-0963">Cytoplasm</keyword>
<keyword evidence="7 9" id="KW-0173">Coenzyme A biosynthesis</keyword>
<comment type="cofactor">
    <cofactor evidence="9">
        <name>Mg(2+)</name>
        <dbReference type="ChEBI" id="CHEBI:18420"/>
    </cofactor>
</comment>
<dbReference type="GO" id="GO:0005737">
    <property type="term" value="C:cytoplasm"/>
    <property type="evidence" value="ECO:0007669"/>
    <property type="project" value="UniProtKB-SubCell"/>
</dbReference>
<feature type="binding site" evidence="9">
    <location>
        <begin position="9"/>
        <end position="10"/>
    </location>
    <ligand>
        <name>ATP</name>
        <dbReference type="ChEBI" id="CHEBI:30616"/>
    </ligand>
</feature>
<protein>
    <recommendedName>
        <fullName evidence="9">Phosphopantetheine adenylyltransferase</fullName>
        <ecNumber evidence="9">2.7.7.3</ecNumber>
    </recommendedName>
    <alternativeName>
        <fullName evidence="9">Dephospho-CoA pyrophosphorylase</fullName>
    </alternativeName>
    <alternativeName>
        <fullName evidence="9">Pantetheine-phosphate adenylyltransferase</fullName>
        <shortName evidence="9">PPAT</shortName>
    </alternativeName>
</protein>
<proteinExistence type="inferred from homology"/>
<dbReference type="GO" id="GO:0004595">
    <property type="term" value="F:pantetheine-phosphate adenylyltransferase activity"/>
    <property type="evidence" value="ECO:0007669"/>
    <property type="project" value="UniProtKB-UniRule"/>
</dbReference>
<evidence type="ECO:0000256" key="7">
    <source>
        <dbReference type="ARBA" id="ARBA00022993"/>
    </source>
</evidence>
<dbReference type="PRINTS" id="PR01020">
    <property type="entry name" value="LPSBIOSNTHSS"/>
</dbReference>
<evidence type="ECO:0000256" key="8">
    <source>
        <dbReference type="ARBA" id="ARBA00029346"/>
    </source>
</evidence>
<comment type="caution">
    <text evidence="11">The sequence shown here is derived from an EMBL/GenBank/DDBJ whole genome shotgun (WGS) entry which is preliminary data.</text>
</comment>
<dbReference type="Gene3D" id="3.40.50.620">
    <property type="entry name" value="HUPs"/>
    <property type="match status" value="1"/>
</dbReference>
<dbReference type="InterPro" id="IPR001980">
    <property type="entry name" value="PPAT"/>
</dbReference>